<dbReference type="AlphaFoldDB" id="A0A6J5VZT3"/>
<dbReference type="GO" id="GO:0016746">
    <property type="term" value="F:acyltransferase activity"/>
    <property type="evidence" value="ECO:0007669"/>
    <property type="project" value="UniProtKB-KW"/>
</dbReference>
<reference evidence="5" key="1">
    <citation type="journal article" date="2020" name="Genome Biol.">
        <title>Gamete binning: chromosome-level and haplotype-resolved genome assembly enabled by high-throughput single-cell sequencing of gamete genomes.</title>
        <authorList>
            <person name="Campoy J.A."/>
            <person name="Sun H."/>
            <person name="Goel M."/>
            <person name="Jiao W.-B."/>
            <person name="Folz-Donahue K."/>
            <person name="Wang N."/>
            <person name="Rubio M."/>
            <person name="Liu C."/>
            <person name="Kukat C."/>
            <person name="Ruiz D."/>
            <person name="Huettel B."/>
            <person name="Schneeberger K."/>
        </authorList>
    </citation>
    <scope>NUCLEOTIDE SEQUENCE [LARGE SCALE GENOMIC DNA]</scope>
    <source>
        <strain evidence="5">cv. Rojo Pasion</strain>
    </source>
</reference>
<evidence type="ECO:0000256" key="3">
    <source>
        <dbReference type="ARBA" id="ARBA00023315"/>
    </source>
</evidence>
<dbReference type="InterPro" id="IPR023213">
    <property type="entry name" value="CAT-like_dom_sf"/>
</dbReference>
<dbReference type="Gene3D" id="3.30.559.10">
    <property type="entry name" value="Chloramphenicol acetyltransferase-like domain"/>
    <property type="match status" value="1"/>
</dbReference>
<accession>A0A6J5VZT3</accession>
<evidence type="ECO:0000256" key="2">
    <source>
        <dbReference type="ARBA" id="ARBA00022679"/>
    </source>
</evidence>
<dbReference type="EMBL" id="CAEKKB010000001">
    <property type="protein sequence ID" value="CAB4294810.1"/>
    <property type="molecule type" value="Genomic_DNA"/>
</dbReference>
<sequence>MPFELEDITNLLPFTVQLNIFQCGGFAIGQCISYKIVDGLLYFMFSKIWVAIARGDKANVNPLEFISSTLFPPKDFNIAYDGGVGITKDMVIKRFVFDAFQVENLQERYAHNIYLKKGPTRVETLCMESVCEGYKGLYQE</sequence>
<organism evidence="4 5">
    <name type="scientific">Prunus armeniaca</name>
    <name type="common">Apricot</name>
    <name type="synonym">Armeniaca vulgaris</name>
    <dbReference type="NCBI Taxonomy" id="36596"/>
    <lineage>
        <taxon>Eukaryota</taxon>
        <taxon>Viridiplantae</taxon>
        <taxon>Streptophyta</taxon>
        <taxon>Embryophyta</taxon>
        <taxon>Tracheophyta</taxon>
        <taxon>Spermatophyta</taxon>
        <taxon>Magnoliopsida</taxon>
        <taxon>eudicotyledons</taxon>
        <taxon>Gunneridae</taxon>
        <taxon>Pentapetalae</taxon>
        <taxon>rosids</taxon>
        <taxon>fabids</taxon>
        <taxon>Rosales</taxon>
        <taxon>Rosaceae</taxon>
        <taxon>Amygdaloideae</taxon>
        <taxon>Amygdaleae</taxon>
        <taxon>Prunus</taxon>
    </lineage>
</organism>
<proteinExistence type="inferred from homology"/>
<keyword evidence="3" id="KW-0012">Acyltransferase</keyword>
<evidence type="ECO:0000313" key="5">
    <source>
        <dbReference type="Proteomes" id="UP000507245"/>
    </source>
</evidence>
<evidence type="ECO:0000256" key="1">
    <source>
        <dbReference type="ARBA" id="ARBA00009861"/>
    </source>
</evidence>
<dbReference type="PANTHER" id="PTHR31623:SF46">
    <property type="entry name" value="VINORINE SYNTHASE-LIKE"/>
    <property type="match status" value="1"/>
</dbReference>
<dbReference type="Proteomes" id="UP000507245">
    <property type="component" value="Unassembled WGS sequence"/>
</dbReference>
<comment type="similarity">
    <text evidence="1">Belongs to the plant acyltransferase family.</text>
</comment>
<keyword evidence="5" id="KW-1185">Reference proteome</keyword>
<evidence type="ECO:0000313" key="4">
    <source>
        <dbReference type="EMBL" id="CAB4294810.1"/>
    </source>
</evidence>
<dbReference type="Pfam" id="PF02458">
    <property type="entry name" value="Transferase"/>
    <property type="match status" value="1"/>
</dbReference>
<dbReference type="PANTHER" id="PTHR31623">
    <property type="entry name" value="F21J9.9"/>
    <property type="match status" value="1"/>
</dbReference>
<keyword evidence="2" id="KW-0808">Transferase</keyword>
<gene>
    <name evidence="4" type="ORF">ORAREDHAP_LOCUS5888</name>
</gene>
<protein>
    <submittedName>
        <fullName evidence="4">Uncharacterized protein</fullName>
    </submittedName>
</protein>
<dbReference type="OrthoDB" id="671439at2759"/>
<name>A0A6J5VZT3_PRUAR</name>